<evidence type="ECO:0000313" key="2">
    <source>
        <dbReference type="EnsemblMetazoa" id="MESCA007499-PA"/>
    </source>
</evidence>
<dbReference type="Proteomes" id="UP000015102">
    <property type="component" value="Unassembled WGS sequence"/>
</dbReference>
<keyword evidence="1" id="KW-0472">Membrane</keyword>
<reference evidence="2" key="2">
    <citation type="submission" date="2015-06" db="UniProtKB">
        <authorList>
            <consortium name="EnsemblMetazoa"/>
        </authorList>
    </citation>
    <scope>IDENTIFICATION</scope>
</reference>
<dbReference type="STRING" id="36166.T1GUS9"/>
<feature type="transmembrane region" description="Helical" evidence="1">
    <location>
        <begin position="40"/>
        <end position="62"/>
    </location>
</feature>
<keyword evidence="3" id="KW-1185">Reference proteome</keyword>
<dbReference type="HOGENOM" id="CLU_1909073_0_0_1"/>
<dbReference type="AlphaFoldDB" id="T1GUS9"/>
<reference evidence="3" key="1">
    <citation type="submission" date="2013-02" db="EMBL/GenBank/DDBJ databases">
        <authorList>
            <person name="Hughes D."/>
        </authorList>
    </citation>
    <scope>NUCLEOTIDE SEQUENCE</scope>
    <source>
        <strain>Durham</strain>
        <strain evidence="3">NC isolate 2 -- Noor lab</strain>
    </source>
</reference>
<proteinExistence type="predicted"/>
<evidence type="ECO:0000313" key="3">
    <source>
        <dbReference type="Proteomes" id="UP000015102"/>
    </source>
</evidence>
<evidence type="ECO:0008006" key="4">
    <source>
        <dbReference type="Google" id="ProtNLM"/>
    </source>
</evidence>
<sequence length="133" mass="15387">MVKNCPEDTESLLLSSTSNPNEKNIGFRNRRRLHRRCPRMVQTFVIFSVFIVGVFLLIYIPIFSNSNSRMYPLQSWSFNTSRNTADYILPNQETALIEPKNVCDTKKFFLLIMVSSALGNFEARQNIRETGET</sequence>
<keyword evidence="1" id="KW-1133">Transmembrane helix</keyword>
<keyword evidence="1" id="KW-0812">Transmembrane</keyword>
<protein>
    <recommendedName>
        <fullName evidence="4">Hexosyltransferase</fullName>
    </recommendedName>
</protein>
<dbReference type="EnsemblMetazoa" id="MESCA007499-RA">
    <property type="protein sequence ID" value="MESCA007499-PA"/>
    <property type="gene ID" value="MESCA007499"/>
</dbReference>
<organism evidence="2 3">
    <name type="scientific">Megaselia scalaris</name>
    <name type="common">Humpbacked fly</name>
    <name type="synonym">Phora scalaris</name>
    <dbReference type="NCBI Taxonomy" id="36166"/>
    <lineage>
        <taxon>Eukaryota</taxon>
        <taxon>Metazoa</taxon>
        <taxon>Ecdysozoa</taxon>
        <taxon>Arthropoda</taxon>
        <taxon>Hexapoda</taxon>
        <taxon>Insecta</taxon>
        <taxon>Pterygota</taxon>
        <taxon>Neoptera</taxon>
        <taxon>Endopterygota</taxon>
        <taxon>Diptera</taxon>
        <taxon>Brachycera</taxon>
        <taxon>Muscomorpha</taxon>
        <taxon>Platypezoidea</taxon>
        <taxon>Phoridae</taxon>
        <taxon>Megaseliini</taxon>
        <taxon>Megaselia</taxon>
    </lineage>
</organism>
<accession>T1GUS9</accession>
<name>T1GUS9_MEGSC</name>
<evidence type="ECO:0000256" key="1">
    <source>
        <dbReference type="SAM" id="Phobius"/>
    </source>
</evidence>
<dbReference type="EMBL" id="CAQQ02137287">
    <property type="status" value="NOT_ANNOTATED_CDS"/>
    <property type="molecule type" value="Genomic_DNA"/>
</dbReference>